<dbReference type="InterPro" id="IPR006664">
    <property type="entry name" value="OMP_bac"/>
</dbReference>
<protein>
    <submittedName>
        <fullName evidence="6">DUF4892 domain-containing protein</fullName>
    </submittedName>
</protein>
<evidence type="ECO:0000259" key="5">
    <source>
        <dbReference type="PROSITE" id="PS51123"/>
    </source>
</evidence>
<dbReference type="InterPro" id="IPR036737">
    <property type="entry name" value="OmpA-like_sf"/>
</dbReference>
<dbReference type="InterPro" id="IPR006665">
    <property type="entry name" value="OmpA-like"/>
</dbReference>
<feature type="domain" description="OmpA-like" evidence="5">
    <location>
        <begin position="221"/>
        <end position="338"/>
    </location>
</feature>
<feature type="signal peptide" evidence="4">
    <location>
        <begin position="1"/>
        <end position="30"/>
    </location>
</feature>
<organism evidence="6 7">
    <name type="scientific">Flavobacterium profundi</name>
    <dbReference type="NCBI Taxonomy" id="1774945"/>
    <lineage>
        <taxon>Bacteria</taxon>
        <taxon>Pseudomonadati</taxon>
        <taxon>Bacteroidota</taxon>
        <taxon>Flavobacteriia</taxon>
        <taxon>Flavobacteriales</taxon>
        <taxon>Flavobacteriaceae</taxon>
        <taxon>Flavobacterium</taxon>
    </lineage>
</organism>
<evidence type="ECO:0000256" key="1">
    <source>
        <dbReference type="ARBA" id="ARBA00004442"/>
    </source>
</evidence>
<dbReference type="PROSITE" id="PS51123">
    <property type="entry name" value="OMPA_2"/>
    <property type="match status" value="1"/>
</dbReference>
<keyword evidence="2 3" id="KW-0472">Membrane</keyword>
<dbReference type="OrthoDB" id="9792021at2"/>
<evidence type="ECO:0000313" key="7">
    <source>
        <dbReference type="Proteomes" id="UP000431264"/>
    </source>
</evidence>
<dbReference type="InterPro" id="IPR050330">
    <property type="entry name" value="Bact_OuterMem_StrucFunc"/>
</dbReference>
<dbReference type="EMBL" id="WQLW01000006">
    <property type="protein sequence ID" value="MVO09485.1"/>
    <property type="molecule type" value="Genomic_DNA"/>
</dbReference>
<dbReference type="Pfam" id="PF16234">
    <property type="entry name" value="DUF4892"/>
    <property type="match status" value="1"/>
</dbReference>
<name>A0A6I4IIG1_9FLAO</name>
<dbReference type="Gene3D" id="3.30.1330.60">
    <property type="entry name" value="OmpA-like domain"/>
    <property type="match status" value="1"/>
</dbReference>
<dbReference type="SUPFAM" id="SSF103088">
    <property type="entry name" value="OmpA-like"/>
    <property type="match status" value="1"/>
</dbReference>
<comment type="subcellular location">
    <subcellularLocation>
        <location evidence="1">Cell outer membrane</location>
    </subcellularLocation>
</comment>
<dbReference type="AlphaFoldDB" id="A0A6I4IIG1"/>
<sequence length="338" mass="38085">MVVLQLNQQATLMKTKFLLLLFLSCFTVFGQDIEKANDHELVTRYPGSKIVYYFQKDYNELKFAIKPAKPEKEPQKWLEVAGHQTSIVYEIPLGKSTVEVMKNYQDAFKASNAEILFQCKGGECDGTTAWYSAKFFEKVYGKENRQSNGEISHYYDFGTYHVSQRYIVSKITTSDKVYYVEIGMTPTYDGKPVKVCVEVIEQEALQSGLIAINADVIKDKLEREGKLILEGILFDTGKATLKQSSFTVIEKVGDYLNHNPKARIYIVGHTDDVGSLDANLQLSEDRAGAVVSALMNNYGDFGTRLTPFGVGPVCPIASNETEEGRMKNRRVEIVLKKE</sequence>
<evidence type="ECO:0000256" key="2">
    <source>
        <dbReference type="ARBA" id="ARBA00023136"/>
    </source>
</evidence>
<evidence type="ECO:0000256" key="4">
    <source>
        <dbReference type="SAM" id="SignalP"/>
    </source>
</evidence>
<dbReference type="Proteomes" id="UP000431264">
    <property type="component" value="Unassembled WGS sequence"/>
</dbReference>
<evidence type="ECO:0000313" key="6">
    <source>
        <dbReference type="EMBL" id="MVO09485.1"/>
    </source>
</evidence>
<keyword evidence="4" id="KW-0732">Signal</keyword>
<dbReference type="PANTHER" id="PTHR30329:SF20">
    <property type="entry name" value="EXPORTED PROTEIN"/>
    <property type="match status" value="1"/>
</dbReference>
<gene>
    <name evidence="6" type="ORF">GOQ30_09980</name>
</gene>
<dbReference type="PANTHER" id="PTHR30329">
    <property type="entry name" value="STATOR ELEMENT OF FLAGELLAR MOTOR COMPLEX"/>
    <property type="match status" value="1"/>
</dbReference>
<reference evidence="7" key="1">
    <citation type="submission" date="2019-05" db="EMBL/GenBank/DDBJ databases">
        <title>Flavobacterium profundi sp. nov., isolated from a deep-sea seamount.</title>
        <authorList>
            <person name="Zhang D.-C."/>
        </authorList>
    </citation>
    <scope>NUCLEOTIDE SEQUENCE [LARGE SCALE GENOMIC DNA]</scope>
    <source>
        <strain evidence="7">TP390</strain>
    </source>
</reference>
<evidence type="ECO:0000256" key="3">
    <source>
        <dbReference type="PROSITE-ProRule" id="PRU00473"/>
    </source>
</evidence>
<dbReference type="CDD" id="cd07185">
    <property type="entry name" value="OmpA_C-like"/>
    <property type="match status" value="1"/>
</dbReference>
<dbReference type="PRINTS" id="PR01021">
    <property type="entry name" value="OMPADOMAIN"/>
</dbReference>
<comment type="caution">
    <text evidence="6">The sequence shown here is derived from an EMBL/GenBank/DDBJ whole genome shotgun (WGS) entry which is preliminary data.</text>
</comment>
<keyword evidence="7" id="KW-1185">Reference proteome</keyword>
<feature type="chain" id="PRO_5026255901" evidence="4">
    <location>
        <begin position="31"/>
        <end position="338"/>
    </location>
</feature>
<dbReference type="Pfam" id="PF00691">
    <property type="entry name" value="OmpA"/>
    <property type="match status" value="1"/>
</dbReference>
<accession>A0A6I4IIG1</accession>
<dbReference type="GO" id="GO:0009279">
    <property type="term" value="C:cell outer membrane"/>
    <property type="evidence" value="ECO:0007669"/>
    <property type="project" value="UniProtKB-SubCell"/>
</dbReference>
<proteinExistence type="predicted"/>
<dbReference type="InterPro" id="IPR032608">
    <property type="entry name" value="DUF4892"/>
</dbReference>